<protein>
    <submittedName>
        <fullName evidence="1">Uncharacterized protein</fullName>
    </submittedName>
</protein>
<evidence type="ECO:0000313" key="2">
    <source>
        <dbReference type="Proteomes" id="UP001143856"/>
    </source>
</evidence>
<name>A0ACC1PB66_9PEZI</name>
<keyword evidence="2" id="KW-1185">Reference proteome</keyword>
<dbReference type="EMBL" id="JAPDGR010000512">
    <property type="protein sequence ID" value="KAJ2989583.1"/>
    <property type="molecule type" value="Genomic_DNA"/>
</dbReference>
<organism evidence="1 2">
    <name type="scientific">Xylaria curta</name>
    <dbReference type="NCBI Taxonomy" id="42375"/>
    <lineage>
        <taxon>Eukaryota</taxon>
        <taxon>Fungi</taxon>
        <taxon>Dikarya</taxon>
        <taxon>Ascomycota</taxon>
        <taxon>Pezizomycotina</taxon>
        <taxon>Sordariomycetes</taxon>
        <taxon>Xylariomycetidae</taxon>
        <taxon>Xylariales</taxon>
        <taxon>Xylariaceae</taxon>
        <taxon>Xylaria</taxon>
    </lineage>
</organism>
<proteinExistence type="predicted"/>
<evidence type="ECO:0000313" key="1">
    <source>
        <dbReference type="EMBL" id="KAJ2989583.1"/>
    </source>
</evidence>
<sequence>MKPRNSQDGLEWEHGVFNTVPRWTRLPSIPAIENVCRQQLNISSDDLCRVSSYASGAFNKLYRVDYADKALLMRVSLPVYPHYKTRGEVATLSWLRHNTTAPVPEVVAFDDSNNNEIGFEWILMELMPGSPAYRKWRTMSMEQKVAITNRIAEIQAELFRSAFKNIGTLHMNAPKENDVSTPAIPGQLTSHEFFIGNRLKYDVPRGPFSCSYAWLESQLKIIMLEQTAAFEEAEDDDDKEDAEEILELGRRLLSFLPKVFPSTEEADSEPAVLWHDDLNLHNILIGQEGEITAIVDWESVSALPMWVTTDVPKFLESDIRLEEPRRDDYGNETPESAASQNNGHSDQLDNEGKNQLYWIHRMEYEATQLREVYETRLRQLWLDWPLQDSQIKVDFYTAVLQCSAGVSAKMANRWLDRVESGNMIRWADA</sequence>
<reference evidence="1" key="1">
    <citation type="submission" date="2022-10" db="EMBL/GenBank/DDBJ databases">
        <title>Genome Sequence of Xylaria curta.</title>
        <authorList>
            <person name="Buettner E."/>
        </authorList>
    </citation>
    <scope>NUCLEOTIDE SEQUENCE</scope>
    <source>
        <strain evidence="1">Babe10</strain>
    </source>
</reference>
<gene>
    <name evidence="1" type="ORF">NUW58_g3397</name>
</gene>
<comment type="caution">
    <text evidence="1">The sequence shown here is derived from an EMBL/GenBank/DDBJ whole genome shotgun (WGS) entry which is preliminary data.</text>
</comment>
<accession>A0ACC1PB66</accession>
<dbReference type="Proteomes" id="UP001143856">
    <property type="component" value="Unassembled WGS sequence"/>
</dbReference>